<dbReference type="FunFam" id="3.30.505.10:FF:000051">
    <property type="entry name" value="Tyrosine-protein kinase"/>
    <property type="match status" value="1"/>
</dbReference>
<feature type="domain" description="Protein kinase" evidence="12">
    <location>
        <begin position="121"/>
        <end position="381"/>
    </location>
</feature>
<dbReference type="SUPFAM" id="SSF56112">
    <property type="entry name" value="Protein kinase-like (PK-like)"/>
    <property type="match status" value="1"/>
</dbReference>
<dbReference type="PROSITE" id="PS00107">
    <property type="entry name" value="PROTEIN_KINASE_ATP"/>
    <property type="match status" value="1"/>
</dbReference>
<feature type="compositionally biased region" description="Gly residues" evidence="10">
    <location>
        <begin position="399"/>
        <end position="412"/>
    </location>
</feature>
<evidence type="ECO:0000256" key="5">
    <source>
        <dbReference type="ARBA" id="ARBA00023137"/>
    </source>
</evidence>
<dbReference type="PROSITE" id="PS50011">
    <property type="entry name" value="PROTEIN_KINASE_DOM"/>
    <property type="match status" value="1"/>
</dbReference>
<dbReference type="Pfam" id="PF07714">
    <property type="entry name" value="PK_Tyr_Ser-Thr"/>
    <property type="match status" value="1"/>
</dbReference>
<evidence type="ECO:0000259" key="12">
    <source>
        <dbReference type="PROSITE" id="PS50011"/>
    </source>
</evidence>
<dbReference type="CDD" id="cd00192">
    <property type="entry name" value="PTKc"/>
    <property type="match status" value="1"/>
</dbReference>
<name>A0A4U5NUI3_STECR</name>
<keyword evidence="14" id="KW-1185">Reference proteome</keyword>
<dbReference type="SMART" id="SM00219">
    <property type="entry name" value="TyrKc"/>
    <property type="match status" value="1"/>
</dbReference>
<dbReference type="InterPro" id="IPR017441">
    <property type="entry name" value="Protein_kinase_ATP_BS"/>
</dbReference>
<evidence type="ECO:0000259" key="11">
    <source>
        <dbReference type="PROSITE" id="PS50001"/>
    </source>
</evidence>
<evidence type="ECO:0000313" key="13">
    <source>
        <dbReference type="EMBL" id="TKR87158.1"/>
    </source>
</evidence>
<organism evidence="13 14">
    <name type="scientific">Steinernema carpocapsae</name>
    <name type="common">Entomopathogenic nematode</name>
    <dbReference type="NCBI Taxonomy" id="34508"/>
    <lineage>
        <taxon>Eukaryota</taxon>
        <taxon>Metazoa</taxon>
        <taxon>Ecdysozoa</taxon>
        <taxon>Nematoda</taxon>
        <taxon>Chromadorea</taxon>
        <taxon>Rhabditida</taxon>
        <taxon>Tylenchina</taxon>
        <taxon>Panagrolaimomorpha</taxon>
        <taxon>Strongyloidoidea</taxon>
        <taxon>Steinernematidae</taxon>
        <taxon>Steinernema</taxon>
    </lineage>
</organism>
<dbReference type="CDD" id="cd10361">
    <property type="entry name" value="SH2_Fps_family"/>
    <property type="match status" value="1"/>
</dbReference>
<dbReference type="GO" id="GO:0004715">
    <property type="term" value="F:non-membrane spanning protein tyrosine kinase activity"/>
    <property type="evidence" value="ECO:0007669"/>
    <property type="project" value="UniProtKB-EC"/>
</dbReference>
<dbReference type="InterPro" id="IPR001245">
    <property type="entry name" value="Ser-Thr/Tyr_kinase_cat_dom"/>
</dbReference>
<evidence type="ECO:0000256" key="4">
    <source>
        <dbReference type="ARBA" id="ARBA00022840"/>
    </source>
</evidence>
<evidence type="ECO:0000256" key="7">
    <source>
        <dbReference type="PROSITE-ProRule" id="PRU00191"/>
    </source>
</evidence>
<dbReference type="Pfam" id="PF00017">
    <property type="entry name" value="SH2"/>
    <property type="match status" value="1"/>
</dbReference>
<dbReference type="Gene3D" id="3.30.505.10">
    <property type="entry name" value="SH2 domain"/>
    <property type="match status" value="1"/>
</dbReference>
<feature type="region of interest" description="Disordered" evidence="10">
    <location>
        <begin position="381"/>
        <end position="426"/>
    </location>
</feature>
<dbReference type="InterPro" id="IPR020635">
    <property type="entry name" value="Tyr_kinase_cat_dom"/>
</dbReference>
<dbReference type="PRINTS" id="PR00401">
    <property type="entry name" value="SH2DOMAIN"/>
</dbReference>
<dbReference type="OrthoDB" id="3256376at2759"/>
<reference evidence="13 14" key="2">
    <citation type="journal article" date="2019" name="G3 (Bethesda)">
        <title>Hybrid Assembly of the Genome of the Entomopathogenic Nematode Steinernema carpocapsae Identifies the X-Chromosome.</title>
        <authorList>
            <person name="Serra L."/>
            <person name="Macchietto M."/>
            <person name="Macias-Munoz A."/>
            <person name="McGill C.J."/>
            <person name="Rodriguez I.M."/>
            <person name="Rodriguez B."/>
            <person name="Murad R."/>
            <person name="Mortazavi A."/>
        </authorList>
    </citation>
    <scope>NUCLEOTIDE SEQUENCE [LARGE SCALE GENOMIC DNA]</scope>
    <source>
        <strain evidence="13 14">ALL</strain>
    </source>
</reference>
<dbReference type="AlphaFoldDB" id="A0A4U5NUI3"/>
<dbReference type="InterPro" id="IPR011009">
    <property type="entry name" value="Kinase-like_dom_sf"/>
</dbReference>
<dbReference type="InterPro" id="IPR050198">
    <property type="entry name" value="Non-receptor_tyrosine_kinases"/>
</dbReference>
<feature type="binding site" evidence="8">
    <location>
        <position position="153"/>
    </location>
    <ligand>
        <name>ATP</name>
        <dbReference type="ChEBI" id="CHEBI:30616"/>
    </ligand>
</feature>
<proteinExistence type="inferred from homology"/>
<keyword evidence="1 9" id="KW-0808">Transferase</keyword>
<dbReference type="EC" id="2.7.10.2" evidence="9"/>
<keyword evidence="2 8" id="KW-0547">Nucleotide-binding</keyword>
<evidence type="ECO:0000256" key="6">
    <source>
        <dbReference type="ARBA" id="ARBA00051245"/>
    </source>
</evidence>
<dbReference type="Gene3D" id="1.10.510.10">
    <property type="entry name" value="Transferase(Phosphotransferase) domain 1"/>
    <property type="match status" value="1"/>
</dbReference>
<evidence type="ECO:0000256" key="8">
    <source>
        <dbReference type="PROSITE-ProRule" id="PRU10141"/>
    </source>
</evidence>
<keyword evidence="4 8" id="KW-0067">ATP-binding</keyword>
<reference evidence="13 14" key="1">
    <citation type="journal article" date="2015" name="Genome Biol.">
        <title>Comparative genomics of Steinernema reveals deeply conserved gene regulatory networks.</title>
        <authorList>
            <person name="Dillman A.R."/>
            <person name="Macchietto M."/>
            <person name="Porter C.F."/>
            <person name="Rogers A."/>
            <person name="Williams B."/>
            <person name="Antoshechkin I."/>
            <person name="Lee M.M."/>
            <person name="Goodwin Z."/>
            <person name="Lu X."/>
            <person name="Lewis E.E."/>
            <person name="Goodrich-Blair H."/>
            <person name="Stock S.P."/>
            <person name="Adams B.J."/>
            <person name="Sternberg P.W."/>
            <person name="Mortazavi A."/>
        </authorList>
    </citation>
    <scope>NUCLEOTIDE SEQUENCE [LARGE SCALE GENOMIC DNA]</scope>
    <source>
        <strain evidence="13 14">ALL</strain>
    </source>
</reference>
<feature type="compositionally biased region" description="Polar residues" evidence="10">
    <location>
        <begin position="384"/>
        <end position="393"/>
    </location>
</feature>
<keyword evidence="7" id="KW-0727">SH2 domain</keyword>
<dbReference type="InterPro" id="IPR035849">
    <property type="entry name" value="Fes/Fps/Fer_SH2"/>
</dbReference>
<dbReference type="SMART" id="SM00252">
    <property type="entry name" value="SH2"/>
    <property type="match status" value="1"/>
</dbReference>
<dbReference type="InterPro" id="IPR008266">
    <property type="entry name" value="Tyr_kinase_AS"/>
</dbReference>
<dbReference type="InterPro" id="IPR000980">
    <property type="entry name" value="SH2"/>
</dbReference>
<dbReference type="FunFam" id="3.30.200.20:FF:000518">
    <property type="entry name" value="Tyrosine-protein kinase"/>
    <property type="match status" value="1"/>
</dbReference>
<dbReference type="GO" id="GO:0005524">
    <property type="term" value="F:ATP binding"/>
    <property type="evidence" value="ECO:0007669"/>
    <property type="project" value="UniProtKB-UniRule"/>
</dbReference>
<gene>
    <name evidence="13" type="ORF">L596_011606</name>
</gene>
<dbReference type="PANTHER" id="PTHR24418">
    <property type="entry name" value="TYROSINE-PROTEIN KINASE"/>
    <property type="match status" value="1"/>
</dbReference>
<dbReference type="InterPro" id="IPR000719">
    <property type="entry name" value="Prot_kinase_dom"/>
</dbReference>
<dbReference type="PROSITE" id="PS00109">
    <property type="entry name" value="PROTEIN_KINASE_TYR"/>
    <property type="match status" value="1"/>
</dbReference>
<keyword evidence="5 9" id="KW-0829">Tyrosine-protein kinase</keyword>
<dbReference type="SUPFAM" id="SSF55550">
    <property type="entry name" value="SH2 domain"/>
    <property type="match status" value="1"/>
</dbReference>
<comment type="caution">
    <text evidence="13">The sequence shown here is derived from an EMBL/GenBank/DDBJ whole genome shotgun (WGS) entry which is preliminary data.</text>
</comment>
<keyword evidence="3 9" id="KW-0418">Kinase</keyword>
<evidence type="ECO:0000256" key="2">
    <source>
        <dbReference type="ARBA" id="ARBA00022741"/>
    </source>
</evidence>
<comment type="catalytic activity">
    <reaction evidence="6 9">
        <text>L-tyrosyl-[protein] + ATP = O-phospho-L-tyrosyl-[protein] + ADP + H(+)</text>
        <dbReference type="Rhea" id="RHEA:10596"/>
        <dbReference type="Rhea" id="RHEA-COMP:10136"/>
        <dbReference type="Rhea" id="RHEA-COMP:20101"/>
        <dbReference type="ChEBI" id="CHEBI:15378"/>
        <dbReference type="ChEBI" id="CHEBI:30616"/>
        <dbReference type="ChEBI" id="CHEBI:46858"/>
        <dbReference type="ChEBI" id="CHEBI:61978"/>
        <dbReference type="ChEBI" id="CHEBI:456216"/>
        <dbReference type="EC" id="2.7.10.2"/>
    </reaction>
</comment>
<evidence type="ECO:0000256" key="3">
    <source>
        <dbReference type="ARBA" id="ARBA00022777"/>
    </source>
</evidence>
<dbReference type="Proteomes" id="UP000298663">
    <property type="component" value="Unassembled WGS sequence"/>
</dbReference>
<evidence type="ECO:0000256" key="10">
    <source>
        <dbReference type="SAM" id="MobiDB-lite"/>
    </source>
</evidence>
<dbReference type="PROSITE" id="PS50001">
    <property type="entry name" value="SH2"/>
    <property type="match status" value="1"/>
</dbReference>
<dbReference type="InterPro" id="IPR036860">
    <property type="entry name" value="SH2_dom_sf"/>
</dbReference>
<protein>
    <recommendedName>
        <fullName evidence="9">Tyrosine-protein kinase</fullName>
        <ecNumber evidence="9">2.7.10.2</ecNumber>
    </recommendedName>
</protein>
<evidence type="ECO:0000313" key="14">
    <source>
        <dbReference type="Proteomes" id="UP000298663"/>
    </source>
</evidence>
<feature type="domain" description="SH2" evidence="11">
    <location>
        <begin position="11"/>
        <end position="109"/>
    </location>
</feature>
<dbReference type="Gene3D" id="3.30.200.20">
    <property type="entry name" value="Phosphorylase Kinase, domain 1"/>
    <property type="match status" value="1"/>
</dbReference>
<accession>A0A4U5NUI3</accession>
<evidence type="ECO:0000256" key="9">
    <source>
        <dbReference type="RuleBase" id="RU362096"/>
    </source>
</evidence>
<comment type="similarity">
    <text evidence="9">Belongs to the protein kinase superfamily. Tyr protein kinase family.</text>
</comment>
<dbReference type="PRINTS" id="PR00109">
    <property type="entry name" value="TYRKINASE"/>
</dbReference>
<dbReference type="EMBL" id="AZBU02000003">
    <property type="protein sequence ID" value="TKR87158.1"/>
    <property type="molecule type" value="Genomic_DNA"/>
</dbReference>
<dbReference type="STRING" id="34508.A0A4U5NUI3"/>
<evidence type="ECO:0000256" key="1">
    <source>
        <dbReference type="ARBA" id="ARBA00022679"/>
    </source>
</evidence>
<sequence length="426" mass="48289">MTDPSLLHEQYYHGLLPREDIKLMLRINGDFLVRTTEPVAGQPRAYVLSVMYRQQDDERGIKHYVIQRNAGKYSIEKYGFDSIPAMIDYHVQRKESLVKTFQVLLRHPINRHSWELSHDDITVTKKLGEGAFGEVSKGILKLKNGNTVNVAIKLAKLETLKKEQIKEIMREARLMRSFDHPNVVKCYGVAAGQEPLMVVMELVNNGALDSYLQKTNLNPQQKMELCLGAALGLEYMHSKNVLHRDIAARNCLVGDGKVRISDFGLSREGTIYQMDAKKKVPIRWLAPETIKTQIYSQKTDVWAYGIMCWEIMANGAEPYPGMMVAEVVVKVARDGYRMPLPECTPVELYTLIQVRCWAETPNDRWSMAEIARNLERHCPHYHNNHSAEQPSNLSSNQRSGGGSGQGGGGGNRQGNRNKPFVIKPKK</sequence>